<evidence type="ECO:0000313" key="1">
    <source>
        <dbReference type="EMBL" id="GMI26509.1"/>
    </source>
</evidence>
<proteinExistence type="predicted"/>
<dbReference type="Proteomes" id="UP001165060">
    <property type="component" value="Unassembled WGS sequence"/>
</dbReference>
<dbReference type="EMBL" id="BRYB01000261">
    <property type="protein sequence ID" value="GMI26509.1"/>
    <property type="molecule type" value="Genomic_DNA"/>
</dbReference>
<gene>
    <name evidence="1" type="ORF">TeGR_g4950</name>
</gene>
<organism evidence="1 2">
    <name type="scientific">Tetraparma gracilis</name>
    <dbReference type="NCBI Taxonomy" id="2962635"/>
    <lineage>
        <taxon>Eukaryota</taxon>
        <taxon>Sar</taxon>
        <taxon>Stramenopiles</taxon>
        <taxon>Ochrophyta</taxon>
        <taxon>Bolidophyceae</taxon>
        <taxon>Parmales</taxon>
        <taxon>Triparmaceae</taxon>
        <taxon>Tetraparma</taxon>
    </lineage>
</organism>
<accession>A0ABQ6MIF5</accession>
<reference evidence="1 2" key="1">
    <citation type="journal article" date="2023" name="Commun. Biol.">
        <title>Genome analysis of Parmales, the sister group of diatoms, reveals the evolutionary specialization of diatoms from phago-mixotrophs to photoautotrophs.</title>
        <authorList>
            <person name="Ban H."/>
            <person name="Sato S."/>
            <person name="Yoshikawa S."/>
            <person name="Yamada K."/>
            <person name="Nakamura Y."/>
            <person name="Ichinomiya M."/>
            <person name="Sato N."/>
            <person name="Blanc-Mathieu R."/>
            <person name="Endo H."/>
            <person name="Kuwata A."/>
            <person name="Ogata H."/>
        </authorList>
    </citation>
    <scope>NUCLEOTIDE SEQUENCE [LARGE SCALE GENOMIC DNA]</scope>
</reference>
<sequence length="116" mass="12293">EIGAPDASGILKVDELIRRELEYLSHTYAVKAGRILPVPPADPRYPHAPGGSYRPGYAPFATWASEGAVPGGQQERFGRITGAGGTLSPLRLGIYAAHRHVSGGRGVGEAAYQEVR</sequence>
<comment type="caution">
    <text evidence="1">The sequence shown here is derived from an EMBL/GenBank/DDBJ whole genome shotgun (WGS) entry which is preliminary data.</text>
</comment>
<protein>
    <submittedName>
        <fullName evidence="1">Uncharacterized protein</fullName>
    </submittedName>
</protein>
<feature type="non-terminal residue" evidence="1">
    <location>
        <position position="1"/>
    </location>
</feature>
<keyword evidence="2" id="KW-1185">Reference proteome</keyword>
<evidence type="ECO:0000313" key="2">
    <source>
        <dbReference type="Proteomes" id="UP001165060"/>
    </source>
</evidence>
<name>A0ABQ6MIF5_9STRA</name>